<protein>
    <submittedName>
        <fullName evidence="3">Universal stress protein</fullName>
    </submittedName>
</protein>
<dbReference type="InterPro" id="IPR006016">
    <property type="entry name" value="UspA"/>
</dbReference>
<evidence type="ECO:0000256" key="1">
    <source>
        <dbReference type="ARBA" id="ARBA00008791"/>
    </source>
</evidence>
<dbReference type="InterPro" id="IPR014729">
    <property type="entry name" value="Rossmann-like_a/b/a_fold"/>
</dbReference>
<dbReference type="EMBL" id="JARWAN010000007">
    <property type="protein sequence ID" value="MDR5898521.1"/>
    <property type="molecule type" value="Genomic_DNA"/>
</dbReference>
<dbReference type="SUPFAM" id="SSF52402">
    <property type="entry name" value="Adenine nucleotide alpha hydrolases-like"/>
    <property type="match status" value="2"/>
</dbReference>
<name>A0ABU1H3W8_9GAMM</name>
<proteinExistence type="inferred from homology"/>
<feature type="domain" description="UspA" evidence="2">
    <location>
        <begin position="174"/>
        <end position="265"/>
    </location>
</feature>
<evidence type="ECO:0000313" key="3">
    <source>
        <dbReference type="EMBL" id="MDR5898521.1"/>
    </source>
</evidence>
<dbReference type="RefSeq" id="WP_309655434.1">
    <property type="nucleotide sequence ID" value="NZ_JARWAN010000007.1"/>
</dbReference>
<comment type="caution">
    <text evidence="3">The sequence shown here is derived from an EMBL/GenBank/DDBJ whole genome shotgun (WGS) entry which is preliminary data.</text>
</comment>
<dbReference type="Pfam" id="PF00582">
    <property type="entry name" value="Usp"/>
    <property type="match status" value="2"/>
</dbReference>
<feature type="domain" description="UspA" evidence="2">
    <location>
        <begin position="1"/>
        <end position="129"/>
    </location>
</feature>
<keyword evidence="4" id="KW-1185">Reference proteome</keyword>
<dbReference type="PRINTS" id="PR01438">
    <property type="entry name" value="UNVRSLSTRESS"/>
</dbReference>
<dbReference type="InterPro" id="IPR006015">
    <property type="entry name" value="Universal_stress_UspA"/>
</dbReference>
<sequence>MFAHVLIGVDFSRAWPLLQQRLMRLRAKGVKKVTLISSISPKEIPHPSPDDIQRVRQRLEAEGEPLRDIGLSVTCLVETGKPSERLAALAQQYSPDLILLGCQGQGRWQNMLLGSTAQRLAHLSDIPLWLEPINDVLSSGSDFTTLVLATDGSPAALAADQMFQALSPHYQNHVALMAEALLVADGRGVEDAQLHLAVLEKRVPKLDTVIVFGEARHALIEEAKAWKADLVIIGKQGHSRLKERLLGSTAQALLEGVNCPVLVVPEKPHAY</sequence>
<evidence type="ECO:0000259" key="2">
    <source>
        <dbReference type="Pfam" id="PF00582"/>
    </source>
</evidence>
<dbReference type="PANTHER" id="PTHR46268:SF6">
    <property type="entry name" value="UNIVERSAL STRESS PROTEIN UP12"/>
    <property type="match status" value="1"/>
</dbReference>
<dbReference type="CDD" id="cd00293">
    <property type="entry name" value="USP-like"/>
    <property type="match status" value="2"/>
</dbReference>
<organism evidence="3 4">
    <name type="scientific">Vreelandella vilamensis</name>
    <dbReference type="NCBI Taxonomy" id="531309"/>
    <lineage>
        <taxon>Bacteria</taxon>
        <taxon>Pseudomonadati</taxon>
        <taxon>Pseudomonadota</taxon>
        <taxon>Gammaproteobacteria</taxon>
        <taxon>Oceanospirillales</taxon>
        <taxon>Halomonadaceae</taxon>
        <taxon>Vreelandella</taxon>
    </lineage>
</organism>
<dbReference type="Proteomes" id="UP001254564">
    <property type="component" value="Unassembled WGS sequence"/>
</dbReference>
<evidence type="ECO:0000313" key="4">
    <source>
        <dbReference type="Proteomes" id="UP001254564"/>
    </source>
</evidence>
<comment type="similarity">
    <text evidence="1">Belongs to the universal stress protein A family.</text>
</comment>
<reference evidence="3 4" key="1">
    <citation type="submission" date="2023-04" db="EMBL/GenBank/DDBJ databases">
        <title>A long-awaited taxogenomic arrangement of the family Halomonadaceae.</title>
        <authorList>
            <person name="De La Haba R."/>
            <person name="Chuvochina M."/>
            <person name="Wittouck S."/>
            <person name="Arahal D.R."/>
            <person name="Sanchez-Porro C."/>
            <person name="Hugenholtz P."/>
            <person name="Ventosa A."/>
        </authorList>
    </citation>
    <scope>NUCLEOTIDE SEQUENCE [LARGE SCALE GENOMIC DNA]</scope>
    <source>
        <strain evidence="3 4">DSM 21020</strain>
    </source>
</reference>
<accession>A0ABU1H3W8</accession>
<gene>
    <name evidence="3" type="ORF">QC823_05910</name>
</gene>
<dbReference type="Gene3D" id="3.40.50.620">
    <property type="entry name" value="HUPs"/>
    <property type="match status" value="2"/>
</dbReference>
<dbReference type="PANTHER" id="PTHR46268">
    <property type="entry name" value="STRESS RESPONSE PROTEIN NHAX"/>
    <property type="match status" value="1"/>
</dbReference>